<dbReference type="Pfam" id="PF00069">
    <property type="entry name" value="Pkinase"/>
    <property type="match status" value="1"/>
</dbReference>
<keyword evidence="2 6" id="KW-0547">Nucleotide-binding</keyword>
<accession>A0ABR9HPC1</accession>
<dbReference type="PROSITE" id="PS00108">
    <property type="entry name" value="PROTEIN_KINASE_ST"/>
    <property type="match status" value="1"/>
</dbReference>
<dbReference type="InterPro" id="IPR011009">
    <property type="entry name" value="Kinase-like_dom_sf"/>
</dbReference>
<protein>
    <recommendedName>
        <fullName evidence="8">Protein kinase domain-containing protein</fullName>
    </recommendedName>
</protein>
<feature type="repeat" description="WD" evidence="5">
    <location>
        <begin position="654"/>
        <end position="688"/>
    </location>
</feature>
<feature type="domain" description="Protein kinase" evidence="8">
    <location>
        <begin position="15"/>
        <end position="270"/>
    </location>
</feature>
<dbReference type="EMBL" id="JADBDY010000001">
    <property type="protein sequence ID" value="MBE1460881.1"/>
    <property type="molecule type" value="Genomic_DNA"/>
</dbReference>
<dbReference type="SUPFAM" id="SSF50998">
    <property type="entry name" value="Quinoprotein alcohol dehydrogenase-like"/>
    <property type="match status" value="1"/>
</dbReference>
<dbReference type="PROSITE" id="PS50011">
    <property type="entry name" value="PROTEIN_KINASE_DOM"/>
    <property type="match status" value="1"/>
</dbReference>
<dbReference type="PROSITE" id="PS50082">
    <property type="entry name" value="WD_REPEATS_2"/>
    <property type="match status" value="1"/>
</dbReference>
<dbReference type="RefSeq" id="WP_225942595.1">
    <property type="nucleotide sequence ID" value="NZ_BMXJ01000001.1"/>
</dbReference>
<evidence type="ECO:0000256" key="5">
    <source>
        <dbReference type="PROSITE-ProRule" id="PRU00221"/>
    </source>
</evidence>
<dbReference type="CDD" id="cd14014">
    <property type="entry name" value="STKc_PknB_like"/>
    <property type="match status" value="1"/>
</dbReference>
<keyword evidence="3" id="KW-0418">Kinase</keyword>
<sequence>MERLDEDDPREIGGYLVLGRLGAGGMGRVYLARTPGHRKVALKVIHPHLAGEPGFRSRFAREVATARRVSGAFSAAVVDADPEAEVPWMATEYLAGPTLRQAVVEGGPLRKRELHGLAAALAEGLAAIHGAGLVHRDLKPGNIVLVGDGPRVIDFGIAKALDAVEATHTARGFGTLAYVSPEQALGGAATEASDVFSLGSVLFFAATGEPPFGTAPQASVIHRIVDREPDLERVPEGLRSPLAALLDKDPEDRPSAREAVRALGGAPEAIRWEPEGAVDRLVVDSEWETERLTEPPPEPVRPTDRSTGQTPGPRVGRGRAAAYADGALAVVVSVALVVSLASDGVPEPVGAEADSGPEAGNEAEADAGNGAGDEEVEYPELPLSVLEPVEANPLDVEFDADLTRGISPSGEVFAWAPPEELEPVHFVSLPSVPEVETAGNNRSYEVPRHLAVADRPWFWGTVYEDGSSVMNISSDGYPESDDGDAHHGYTAVDIDALGHVPVVGAGDGTFGTRFGEGRLAHTHRNPDGSRAVPAAVDAVAVDREGEYMAGAAAVGNDRSIRVVPLEGQDRNAGDDLYVSPEQVREAELLPTGEAADGSPGGPGEASDAGDEVTAMEIGPDGAVVVFAVGTAVFRWNTGDDTAEPLPRGAGDGVVGSLALSPDGTLAAASGETGAVNVWHVPSAQRVATMEVPEGPAPVAFTEDGGALRTVDAENVFTEWDVGGLV</sequence>
<organism evidence="9 10">
    <name type="scientific">Nocardiopsis terrae</name>
    <dbReference type="NCBI Taxonomy" id="372655"/>
    <lineage>
        <taxon>Bacteria</taxon>
        <taxon>Bacillati</taxon>
        <taxon>Actinomycetota</taxon>
        <taxon>Actinomycetes</taxon>
        <taxon>Streptosporangiales</taxon>
        <taxon>Nocardiopsidaceae</taxon>
        <taxon>Nocardiopsis</taxon>
    </lineage>
</organism>
<feature type="region of interest" description="Disordered" evidence="7">
    <location>
        <begin position="345"/>
        <end position="375"/>
    </location>
</feature>
<feature type="binding site" evidence="6">
    <location>
        <position position="43"/>
    </location>
    <ligand>
        <name>ATP</name>
        <dbReference type="ChEBI" id="CHEBI:30616"/>
    </ligand>
</feature>
<evidence type="ECO:0000256" key="6">
    <source>
        <dbReference type="PROSITE-ProRule" id="PRU10141"/>
    </source>
</evidence>
<dbReference type="PANTHER" id="PTHR43289:SF34">
    <property type="entry name" value="SERINE_THREONINE-PROTEIN KINASE YBDM-RELATED"/>
    <property type="match status" value="1"/>
</dbReference>
<dbReference type="SMART" id="SM00220">
    <property type="entry name" value="S_TKc"/>
    <property type="match status" value="1"/>
</dbReference>
<evidence type="ECO:0000256" key="7">
    <source>
        <dbReference type="SAM" id="MobiDB-lite"/>
    </source>
</evidence>
<evidence type="ECO:0000313" key="10">
    <source>
        <dbReference type="Proteomes" id="UP000598217"/>
    </source>
</evidence>
<name>A0ABR9HPC1_9ACTN</name>
<feature type="region of interest" description="Disordered" evidence="7">
    <location>
        <begin position="286"/>
        <end position="318"/>
    </location>
</feature>
<keyword evidence="1" id="KW-0808">Transferase</keyword>
<feature type="region of interest" description="Disordered" evidence="7">
    <location>
        <begin position="589"/>
        <end position="609"/>
    </location>
</feature>
<dbReference type="Gene3D" id="2.130.10.10">
    <property type="entry name" value="YVTN repeat-like/Quinoprotein amine dehydrogenase"/>
    <property type="match status" value="1"/>
</dbReference>
<evidence type="ECO:0000256" key="1">
    <source>
        <dbReference type="ARBA" id="ARBA00022679"/>
    </source>
</evidence>
<evidence type="ECO:0000259" key="8">
    <source>
        <dbReference type="PROSITE" id="PS50011"/>
    </source>
</evidence>
<feature type="compositionally biased region" description="Low complexity" evidence="7">
    <location>
        <begin position="356"/>
        <end position="368"/>
    </location>
</feature>
<dbReference type="InterPro" id="IPR001680">
    <property type="entry name" value="WD40_rpt"/>
</dbReference>
<keyword evidence="5" id="KW-0853">WD repeat</keyword>
<dbReference type="Proteomes" id="UP000598217">
    <property type="component" value="Unassembled WGS sequence"/>
</dbReference>
<dbReference type="Gene3D" id="3.30.200.20">
    <property type="entry name" value="Phosphorylase Kinase, domain 1"/>
    <property type="match status" value="1"/>
</dbReference>
<dbReference type="PROSITE" id="PS00107">
    <property type="entry name" value="PROTEIN_KINASE_ATP"/>
    <property type="match status" value="1"/>
</dbReference>
<evidence type="ECO:0000256" key="2">
    <source>
        <dbReference type="ARBA" id="ARBA00022741"/>
    </source>
</evidence>
<dbReference type="InterPro" id="IPR015943">
    <property type="entry name" value="WD40/YVTN_repeat-like_dom_sf"/>
</dbReference>
<evidence type="ECO:0000256" key="3">
    <source>
        <dbReference type="ARBA" id="ARBA00022777"/>
    </source>
</evidence>
<reference evidence="9 10" key="1">
    <citation type="submission" date="2020-10" db="EMBL/GenBank/DDBJ databases">
        <title>Sequencing the genomes of 1000 actinobacteria strains.</title>
        <authorList>
            <person name="Klenk H.-P."/>
        </authorList>
    </citation>
    <scope>NUCLEOTIDE SEQUENCE [LARGE SCALE GENOMIC DNA]</scope>
    <source>
        <strain evidence="9 10">DSM 45157</strain>
    </source>
</reference>
<gene>
    <name evidence="9" type="ORF">H4W79_005095</name>
</gene>
<dbReference type="InterPro" id="IPR008271">
    <property type="entry name" value="Ser/Thr_kinase_AS"/>
</dbReference>
<comment type="caution">
    <text evidence="9">The sequence shown here is derived from an EMBL/GenBank/DDBJ whole genome shotgun (WGS) entry which is preliminary data.</text>
</comment>
<keyword evidence="4 6" id="KW-0067">ATP-binding</keyword>
<dbReference type="InterPro" id="IPR011047">
    <property type="entry name" value="Quinoprotein_ADH-like_sf"/>
</dbReference>
<evidence type="ECO:0000256" key="4">
    <source>
        <dbReference type="ARBA" id="ARBA00022840"/>
    </source>
</evidence>
<dbReference type="InterPro" id="IPR017441">
    <property type="entry name" value="Protein_kinase_ATP_BS"/>
</dbReference>
<proteinExistence type="predicted"/>
<keyword evidence="10" id="KW-1185">Reference proteome</keyword>
<evidence type="ECO:0000313" key="9">
    <source>
        <dbReference type="EMBL" id="MBE1460881.1"/>
    </source>
</evidence>
<dbReference type="InterPro" id="IPR000719">
    <property type="entry name" value="Prot_kinase_dom"/>
</dbReference>
<dbReference type="Gene3D" id="1.10.510.10">
    <property type="entry name" value="Transferase(Phosphotransferase) domain 1"/>
    <property type="match status" value="1"/>
</dbReference>
<dbReference type="SUPFAM" id="SSF56112">
    <property type="entry name" value="Protein kinase-like (PK-like)"/>
    <property type="match status" value="1"/>
</dbReference>
<dbReference type="PANTHER" id="PTHR43289">
    <property type="entry name" value="MITOGEN-ACTIVATED PROTEIN KINASE KINASE KINASE 20-RELATED"/>
    <property type="match status" value="1"/>
</dbReference>